<dbReference type="Gene3D" id="1.20.1070.10">
    <property type="entry name" value="Rhodopsin 7-helix transmembrane proteins"/>
    <property type="match status" value="1"/>
</dbReference>
<dbReference type="PRINTS" id="PR00237">
    <property type="entry name" value="GPCRRHODOPSN"/>
</dbReference>
<dbReference type="InterPro" id="IPR017452">
    <property type="entry name" value="GPCR_Rhodpsn_7TM"/>
</dbReference>
<feature type="transmembrane region" description="Helical" evidence="8">
    <location>
        <begin position="204"/>
        <end position="223"/>
    </location>
</feature>
<dbReference type="Proteomes" id="UP000261540">
    <property type="component" value="Unplaced"/>
</dbReference>
<organism evidence="10 11">
    <name type="scientific">Paramormyrops kingsleyae</name>
    <dbReference type="NCBI Taxonomy" id="1676925"/>
    <lineage>
        <taxon>Eukaryota</taxon>
        <taxon>Metazoa</taxon>
        <taxon>Chordata</taxon>
        <taxon>Craniata</taxon>
        <taxon>Vertebrata</taxon>
        <taxon>Euteleostomi</taxon>
        <taxon>Actinopterygii</taxon>
        <taxon>Neopterygii</taxon>
        <taxon>Teleostei</taxon>
        <taxon>Osteoglossocephala</taxon>
        <taxon>Osteoglossomorpha</taxon>
        <taxon>Osteoglossiformes</taxon>
        <taxon>Mormyridae</taxon>
        <taxon>Paramormyrops</taxon>
    </lineage>
</organism>
<feature type="transmembrane region" description="Helical" evidence="8">
    <location>
        <begin position="155"/>
        <end position="175"/>
    </location>
</feature>
<keyword evidence="7" id="KW-0807">Transducer</keyword>
<dbReference type="GO" id="GO:0006955">
    <property type="term" value="P:immune response"/>
    <property type="evidence" value="ECO:0007669"/>
    <property type="project" value="TreeGrafter"/>
</dbReference>
<dbReference type="GeneTree" id="ENSGT01130000278303"/>
<dbReference type="InterPro" id="IPR000276">
    <property type="entry name" value="GPCR_Rhodpsn"/>
</dbReference>
<evidence type="ECO:0000313" key="11">
    <source>
        <dbReference type="Proteomes" id="UP000261540"/>
    </source>
</evidence>
<feature type="domain" description="G-protein coupled receptors family 1 profile" evidence="9">
    <location>
        <begin position="45"/>
        <end position="321"/>
    </location>
</feature>
<feature type="transmembrane region" description="Helical" evidence="8">
    <location>
        <begin position="257"/>
        <end position="279"/>
    </location>
</feature>
<evidence type="ECO:0000256" key="8">
    <source>
        <dbReference type="SAM" id="Phobius"/>
    </source>
</evidence>
<comment type="subcellular location">
    <subcellularLocation>
        <location evidence="1">Membrane</location>
        <topology evidence="1">Multi-pass membrane protein</topology>
    </subcellularLocation>
</comment>
<feature type="transmembrane region" description="Helical" evidence="8">
    <location>
        <begin position="76"/>
        <end position="97"/>
    </location>
</feature>
<protein>
    <submittedName>
        <fullName evidence="10">G-protein coupled receptor 15-like</fullName>
    </submittedName>
</protein>
<dbReference type="GO" id="GO:0009897">
    <property type="term" value="C:external side of plasma membrane"/>
    <property type="evidence" value="ECO:0007669"/>
    <property type="project" value="TreeGrafter"/>
</dbReference>
<name>A0A3B3TAE0_9TELE</name>
<evidence type="ECO:0000259" key="9">
    <source>
        <dbReference type="PROSITE" id="PS50262"/>
    </source>
</evidence>
<dbReference type="GO" id="GO:0060326">
    <property type="term" value="P:cell chemotaxis"/>
    <property type="evidence" value="ECO:0007669"/>
    <property type="project" value="TreeGrafter"/>
</dbReference>
<evidence type="ECO:0000256" key="2">
    <source>
        <dbReference type="ARBA" id="ARBA00022692"/>
    </source>
</evidence>
<reference evidence="10" key="1">
    <citation type="submission" date="2025-08" db="UniProtKB">
        <authorList>
            <consortium name="Ensembl"/>
        </authorList>
    </citation>
    <scope>IDENTIFICATION</scope>
</reference>
<dbReference type="AlphaFoldDB" id="A0A3B3TAE0"/>
<keyword evidence="3 8" id="KW-1133">Transmembrane helix</keyword>
<reference evidence="10" key="2">
    <citation type="submission" date="2025-09" db="UniProtKB">
        <authorList>
            <consortium name="Ensembl"/>
        </authorList>
    </citation>
    <scope>IDENTIFICATION</scope>
</reference>
<dbReference type="PANTHER" id="PTHR10489">
    <property type="entry name" value="CELL ADHESION MOLECULE"/>
    <property type="match status" value="1"/>
</dbReference>
<evidence type="ECO:0000256" key="7">
    <source>
        <dbReference type="ARBA" id="ARBA00023224"/>
    </source>
</evidence>
<evidence type="ECO:0000256" key="1">
    <source>
        <dbReference type="ARBA" id="ARBA00004141"/>
    </source>
</evidence>
<dbReference type="GO" id="GO:0019957">
    <property type="term" value="F:C-C chemokine binding"/>
    <property type="evidence" value="ECO:0007669"/>
    <property type="project" value="TreeGrafter"/>
</dbReference>
<keyword evidence="2 8" id="KW-0812">Transmembrane</keyword>
<dbReference type="SUPFAM" id="SSF81321">
    <property type="entry name" value="Family A G protein-coupled receptor-like"/>
    <property type="match status" value="1"/>
</dbReference>
<dbReference type="Pfam" id="PF00001">
    <property type="entry name" value="7tm_1"/>
    <property type="match status" value="1"/>
</dbReference>
<dbReference type="Ensembl" id="ENSPKIT00000020278.1">
    <property type="protein sequence ID" value="ENSPKIP00000039276.1"/>
    <property type="gene ID" value="ENSPKIG00000016698.1"/>
</dbReference>
<keyword evidence="11" id="KW-1185">Reference proteome</keyword>
<keyword evidence="6" id="KW-0675">Receptor</keyword>
<evidence type="ECO:0000256" key="5">
    <source>
        <dbReference type="ARBA" id="ARBA00023136"/>
    </source>
</evidence>
<dbReference type="PANTHER" id="PTHR10489:SF954">
    <property type="entry name" value="G PROTEIN-COUPLED RECEPTOR 25"/>
    <property type="match status" value="1"/>
</dbReference>
<keyword evidence="4" id="KW-0297">G-protein coupled receptor</keyword>
<sequence length="363" mass="40039">MDQNESYDYYSYYNETDECQVELGAVLPRLRSAFYCLVTVVGVPANMALLLALWARHRGAGKLGSSLQRHSWTNSEILAANLAVSDLLFLGSLPVWIYTDLSGEWRGGVAGCKAVPYITALNMYVVVWLVTFMSIDRYLAIVCQSLYRRVKQRPLVVWGCALTWLASALLALPVLRSRMLELDEQHGISYCREKEISPEIRLCLILLTFFLPLSVTVFCYGSLVRVLSQHSQGLTHDPAPGPGPAPPGRSVRRSMRVVLWVVTAFILSWVPFNSFRLLMVVGRSLTPGSDASCWLQWVAAQGIEWTAPLAFANSCVNPLVFGGVSHTLLCWGPAARLLGLRSRVGGQSGASSHTSPSSWGRAE</sequence>
<dbReference type="PROSITE" id="PS50262">
    <property type="entry name" value="G_PROTEIN_RECEP_F1_2"/>
    <property type="match status" value="1"/>
</dbReference>
<accession>A0A3B3TAE0</accession>
<feature type="transmembrane region" description="Helical" evidence="8">
    <location>
        <begin position="117"/>
        <end position="135"/>
    </location>
</feature>
<proteinExistence type="predicted"/>
<dbReference type="GO" id="GO:0016493">
    <property type="term" value="F:C-C chemokine receptor activity"/>
    <property type="evidence" value="ECO:0007669"/>
    <property type="project" value="TreeGrafter"/>
</dbReference>
<dbReference type="GO" id="GO:0019722">
    <property type="term" value="P:calcium-mediated signaling"/>
    <property type="evidence" value="ECO:0007669"/>
    <property type="project" value="TreeGrafter"/>
</dbReference>
<dbReference type="GO" id="GO:0007204">
    <property type="term" value="P:positive regulation of cytosolic calcium ion concentration"/>
    <property type="evidence" value="ECO:0007669"/>
    <property type="project" value="TreeGrafter"/>
</dbReference>
<evidence type="ECO:0000256" key="4">
    <source>
        <dbReference type="ARBA" id="ARBA00023040"/>
    </source>
</evidence>
<evidence type="ECO:0000256" key="6">
    <source>
        <dbReference type="ARBA" id="ARBA00023170"/>
    </source>
</evidence>
<evidence type="ECO:0000313" key="10">
    <source>
        <dbReference type="Ensembl" id="ENSPKIP00000039276.1"/>
    </source>
</evidence>
<evidence type="ECO:0000256" key="3">
    <source>
        <dbReference type="ARBA" id="ARBA00022989"/>
    </source>
</evidence>
<dbReference type="InterPro" id="IPR050119">
    <property type="entry name" value="CCR1-9-like"/>
</dbReference>
<feature type="transmembrane region" description="Helical" evidence="8">
    <location>
        <begin position="32"/>
        <end position="55"/>
    </location>
</feature>
<keyword evidence="5 8" id="KW-0472">Membrane</keyword>